<dbReference type="SMART" id="SM00448">
    <property type="entry name" value="REC"/>
    <property type="match status" value="1"/>
</dbReference>
<dbReference type="PANTHER" id="PTHR48111">
    <property type="entry name" value="REGULATOR OF RPOS"/>
    <property type="match status" value="1"/>
</dbReference>
<dbReference type="InterPro" id="IPR001789">
    <property type="entry name" value="Sig_transdc_resp-reg_receiver"/>
</dbReference>
<dbReference type="InterPro" id="IPR036388">
    <property type="entry name" value="WH-like_DNA-bd_sf"/>
</dbReference>
<evidence type="ECO:0000259" key="4">
    <source>
        <dbReference type="PROSITE" id="PS50110"/>
    </source>
</evidence>
<sequence length="259" mass="28189">MERRRLHRSGTIAAMNDSLPPPTDAAIAGALVLLVEDETEIAEILGAYLRRSGLRATHAATGTAALDMHLSLKPDLVLLDVQLPLASGWQVLSELRHRGDTPVIMLTALDQDIDKLMGLRLGADDYVVKPFNPAEVVARVQAVLRRTATHGARGAQRVLRVGTFQIDPETLEASAEVDGERRTLPLTLTEFNLLAHMARAPKRVFSRAELLAACLPESDALERTVDSHISKLRKKLELLKLEGVPASVRGVGYRLGIAP</sequence>
<dbReference type="Pfam" id="PF00072">
    <property type="entry name" value="Response_reg"/>
    <property type="match status" value="1"/>
</dbReference>
<dbReference type="CDD" id="cd17574">
    <property type="entry name" value="REC_OmpR"/>
    <property type="match status" value="1"/>
</dbReference>
<dbReference type="AlphaFoldDB" id="A0A1I2DBI0"/>
<evidence type="ECO:0000313" key="6">
    <source>
        <dbReference type="EMBL" id="SFE77330.1"/>
    </source>
</evidence>
<dbReference type="GO" id="GO:0000156">
    <property type="term" value="F:phosphorelay response regulator activity"/>
    <property type="evidence" value="ECO:0007669"/>
    <property type="project" value="TreeGrafter"/>
</dbReference>
<feature type="domain" description="Response regulatory" evidence="4">
    <location>
        <begin position="31"/>
        <end position="144"/>
    </location>
</feature>
<proteinExistence type="predicted"/>
<dbReference type="GO" id="GO:0006355">
    <property type="term" value="P:regulation of DNA-templated transcription"/>
    <property type="evidence" value="ECO:0007669"/>
    <property type="project" value="InterPro"/>
</dbReference>
<protein>
    <submittedName>
        <fullName evidence="6">Two-component system, OmpR family, response regulator AdeR</fullName>
    </submittedName>
</protein>
<dbReference type="GO" id="GO:0000976">
    <property type="term" value="F:transcription cis-regulatory region binding"/>
    <property type="evidence" value="ECO:0007669"/>
    <property type="project" value="TreeGrafter"/>
</dbReference>
<dbReference type="Gene3D" id="3.40.50.2300">
    <property type="match status" value="1"/>
</dbReference>
<dbReference type="EMBL" id="FONX01000005">
    <property type="protein sequence ID" value="SFE77330.1"/>
    <property type="molecule type" value="Genomic_DNA"/>
</dbReference>
<dbReference type="InterPro" id="IPR011006">
    <property type="entry name" value="CheY-like_superfamily"/>
</dbReference>
<dbReference type="PANTHER" id="PTHR48111:SF59">
    <property type="entry name" value="TRANSCRIPTIONAL REGULATORY PROTEIN BAER"/>
    <property type="match status" value="1"/>
</dbReference>
<keyword evidence="2" id="KW-0597">Phosphoprotein</keyword>
<dbReference type="GO" id="GO:0032993">
    <property type="term" value="C:protein-DNA complex"/>
    <property type="evidence" value="ECO:0007669"/>
    <property type="project" value="TreeGrafter"/>
</dbReference>
<dbReference type="Gene3D" id="6.10.250.690">
    <property type="match status" value="1"/>
</dbReference>
<dbReference type="InterPro" id="IPR001867">
    <property type="entry name" value="OmpR/PhoB-type_DNA-bd"/>
</dbReference>
<name>A0A1I2DBI0_9BURK</name>
<gene>
    <name evidence="6" type="ORF">SAMN04489711_10570</name>
</gene>
<dbReference type="InterPro" id="IPR039420">
    <property type="entry name" value="WalR-like"/>
</dbReference>
<evidence type="ECO:0000313" key="7">
    <source>
        <dbReference type="Proteomes" id="UP000199119"/>
    </source>
</evidence>
<dbReference type="GO" id="GO:0005829">
    <property type="term" value="C:cytosol"/>
    <property type="evidence" value="ECO:0007669"/>
    <property type="project" value="TreeGrafter"/>
</dbReference>
<accession>A0A1I2DBI0</accession>
<dbReference type="SUPFAM" id="SSF46894">
    <property type="entry name" value="C-terminal effector domain of the bipartite response regulators"/>
    <property type="match status" value="1"/>
</dbReference>
<dbReference type="Proteomes" id="UP000199119">
    <property type="component" value="Unassembled WGS sequence"/>
</dbReference>
<reference evidence="7" key="1">
    <citation type="submission" date="2016-10" db="EMBL/GenBank/DDBJ databases">
        <authorList>
            <person name="Varghese N."/>
            <person name="Submissions S."/>
        </authorList>
    </citation>
    <scope>NUCLEOTIDE SEQUENCE [LARGE SCALE GENOMIC DNA]</scope>
    <source>
        <strain evidence="7">DSM 27981</strain>
    </source>
</reference>
<dbReference type="InterPro" id="IPR016032">
    <property type="entry name" value="Sig_transdc_resp-reg_C-effctor"/>
</dbReference>
<keyword evidence="7" id="KW-1185">Reference proteome</keyword>
<feature type="DNA-binding region" description="OmpR/PhoB-type" evidence="3">
    <location>
        <begin position="156"/>
        <end position="257"/>
    </location>
</feature>
<dbReference type="Gene3D" id="1.10.10.10">
    <property type="entry name" value="Winged helix-like DNA-binding domain superfamily/Winged helix DNA-binding domain"/>
    <property type="match status" value="1"/>
</dbReference>
<dbReference type="PROSITE" id="PS51755">
    <property type="entry name" value="OMPR_PHOB"/>
    <property type="match status" value="1"/>
</dbReference>
<dbReference type="Pfam" id="PF00486">
    <property type="entry name" value="Trans_reg_C"/>
    <property type="match status" value="1"/>
</dbReference>
<dbReference type="STRING" id="1177982.SAMN04489711_10570"/>
<dbReference type="CDD" id="cd00383">
    <property type="entry name" value="trans_reg_C"/>
    <property type="match status" value="1"/>
</dbReference>
<evidence type="ECO:0000256" key="3">
    <source>
        <dbReference type="PROSITE-ProRule" id="PRU01091"/>
    </source>
</evidence>
<organism evidence="6 7">
    <name type="scientific">Paracidovorax wautersii</name>
    <dbReference type="NCBI Taxonomy" id="1177982"/>
    <lineage>
        <taxon>Bacteria</taxon>
        <taxon>Pseudomonadati</taxon>
        <taxon>Pseudomonadota</taxon>
        <taxon>Betaproteobacteria</taxon>
        <taxon>Burkholderiales</taxon>
        <taxon>Comamonadaceae</taxon>
        <taxon>Paracidovorax</taxon>
    </lineage>
</organism>
<dbReference type="SMART" id="SM00862">
    <property type="entry name" value="Trans_reg_C"/>
    <property type="match status" value="1"/>
</dbReference>
<evidence type="ECO:0000256" key="1">
    <source>
        <dbReference type="ARBA" id="ARBA00023125"/>
    </source>
</evidence>
<dbReference type="PROSITE" id="PS50110">
    <property type="entry name" value="RESPONSE_REGULATORY"/>
    <property type="match status" value="1"/>
</dbReference>
<dbReference type="SUPFAM" id="SSF52172">
    <property type="entry name" value="CheY-like"/>
    <property type="match status" value="1"/>
</dbReference>
<keyword evidence="1 3" id="KW-0238">DNA-binding</keyword>
<feature type="domain" description="OmpR/PhoB-type" evidence="5">
    <location>
        <begin position="156"/>
        <end position="257"/>
    </location>
</feature>
<evidence type="ECO:0000256" key="2">
    <source>
        <dbReference type="PROSITE-ProRule" id="PRU00169"/>
    </source>
</evidence>
<feature type="modified residue" description="4-aspartylphosphate" evidence="2">
    <location>
        <position position="80"/>
    </location>
</feature>
<evidence type="ECO:0000259" key="5">
    <source>
        <dbReference type="PROSITE" id="PS51755"/>
    </source>
</evidence>